<dbReference type="AlphaFoldDB" id="A0A1J5PVI4"/>
<dbReference type="GO" id="GO:0020037">
    <property type="term" value="F:heme binding"/>
    <property type="evidence" value="ECO:0007669"/>
    <property type="project" value="InterPro"/>
</dbReference>
<feature type="transmembrane region" description="Helical" evidence="1">
    <location>
        <begin position="33"/>
        <end position="55"/>
    </location>
</feature>
<dbReference type="GO" id="GO:0022904">
    <property type="term" value="P:respiratory electron transport chain"/>
    <property type="evidence" value="ECO:0007669"/>
    <property type="project" value="TreeGrafter"/>
</dbReference>
<dbReference type="GO" id="GO:0015990">
    <property type="term" value="P:electron transport coupled proton transport"/>
    <property type="evidence" value="ECO:0007669"/>
    <property type="project" value="TreeGrafter"/>
</dbReference>
<dbReference type="GO" id="GO:0004129">
    <property type="term" value="F:cytochrome-c oxidase activity"/>
    <property type="evidence" value="ECO:0007669"/>
    <property type="project" value="InterPro"/>
</dbReference>
<dbReference type="InterPro" id="IPR036927">
    <property type="entry name" value="Cyt_c_oxase-like_su1_sf"/>
</dbReference>
<accession>A0A1J5PVI4</accession>
<keyword evidence="1" id="KW-0472">Membrane</keyword>
<keyword evidence="3" id="KW-0560">Oxidoreductase</keyword>
<name>A0A1J5PVI4_9ZZZZ</name>
<reference evidence="3" key="1">
    <citation type="submission" date="2016-10" db="EMBL/GenBank/DDBJ databases">
        <title>Sequence of Gallionella enrichment culture.</title>
        <authorList>
            <person name="Poehlein A."/>
            <person name="Muehling M."/>
            <person name="Daniel R."/>
        </authorList>
    </citation>
    <scope>NUCLEOTIDE SEQUENCE</scope>
</reference>
<dbReference type="PANTHER" id="PTHR10422">
    <property type="entry name" value="CYTOCHROME C OXIDASE SUBUNIT 1"/>
    <property type="match status" value="1"/>
</dbReference>
<dbReference type="PROSITE" id="PS50855">
    <property type="entry name" value="COX1"/>
    <property type="match status" value="1"/>
</dbReference>
<dbReference type="SUPFAM" id="SSF81442">
    <property type="entry name" value="Cytochrome c oxidase subunit I-like"/>
    <property type="match status" value="1"/>
</dbReference>
<sequence>MLLGINVFPVIGGIYYWFPKMTGRLMDERLGRWNFWVMFIGFNLAFFPMHVIGLLGMPRRVYTYPSGYGWDTLNLASSIGAFLFAIGVLLFLINVLRSLRQGEKAGPNPWDASTLEWSTPSPPQPYNFAVIPTLASRHPLWEDRLGEEDAGRSILDRGPLLDHGRETLGTTALDGEPDVILKMPEDSCAPIVMALLLTALCYCALIHSWWLCVVSVLGIFVCLVIWLWPQVNLAQTVKNLNHESAP</sequence>
<dbReference type="InterPro" id="IPR000883">
    <property type="entry name" value="Cyt_C_Oxase_1"/>
</dbReference>
<gene>
    <name evidence="3" type="primary">ctaD_14</name>
    <name evidence="3" type="ORF">GALL_491030</name>
</gene>
<keyword evidence="1" id="KW-1133">Transmembrane helix</keyword>
<evidence type="ECO:0000259" key="2">
    <source>
        <dbReference type="PROSITE" id="PS50855"/>
    </source>
</evidence>
<organism evidence="3">
    <name type="scientific">mine drainage metagenome</name>
    <dbReference type="NCBI Taxonomy" id="410659"/>
    <lineage>
        <taxon>unclassified sequences</taxon>
        <taxon>metagenomes</taxon>
        <taxon>ecological metagenomes</taxon>
    </lineage>
</organism>
<feature type="transmembrane region" description="Helical" evidence="1">
    <location>
        <begin position="75"/>
        <end position="96"/>
    </location>
</feature>
<dbReference type="InterPro" id="IPR023616">
    <property type="entry name" value="Cyt_c_oxase-like_su1_dom"/>
</dbReference>
<evidence type="ECO:0000256" key="1">
    <source>
        <dbReference type="SAM" id="Phobius"/>
    </source>
</evidence>
<dbReference type="GO" id="GO:0016491">
    <property type="term" value="F:oxidoreductase activity"/>
    <property type="evidence" value="ECO:0007669"/>
    <property type="project" value="UniProtKB-KW"/>
</dbReference>
<feature type="transmembrane region" description="Helical" evidence="1">
    <location>
        <begin position="216"/>
        <end position="234"/>
    </location>
</feature>
<dbReference type="Gene3D" id="1.20.210.10">
    <property type="entry name" value="Cytochrome c oxidase-like, subunit I domain"/>
    <property type="match status" value="1"/>
</dbReference>
<proteinExistence type="predicted"/>
<evidence type="ECO:0000313" key="3">
    <source>
        <dbReference type="EMBL" id="OIQ69299.1"/>
    </source>
</evidence>
<keyword evidence="1" id="KW-0812">Transmembrane</keyword>
<dbReference type="PANTHER" id="PTHR10422:SF18">
    <property type="entry name" value="CYTOCHROME C OXIDASE SUBUNIT 1"/>
    <property type="match status" value="1"/>
</dbReference>
<dbReference type="EC" id="1.9.3.1" evidence="3"/>
<feature type="domain" description="Cytochrome oxidase subunit I profile" evidence="2">
    <location>
        <begin position="1"/>
        <end position="135"/>
    </location>
</feature>
<comment type="caution">
    <text evidence="3">The sequence shown here is derived from an EMBL/GenBank/DDBJ whole genome shotgun (WGS) entry which is preliminary data.</text>
</comment>
<dbReference type="EMBL" id="MLJW01004807">
    <property type="protein sequence ID" value="OIQ69299.1"/>
    <property type="molecule type" value="Genomic_DNA"/>
</dbReference>
<dbReference type="GO" id="GO:0016020">
    <property type="term" value="C:membrane"/>
    <property type="evidence" value="ECO:0007669"/>
    <property type="project" value="InterPro"/>
</dbReference>
<dbReference type="Pfam" id="PF00115">
    <property type="entry name" value="COX1"/>
    <property type="match status" value="1"/>
</dbReference>
<dbReference type="GO" id="GO:0009060">
    <property type="term" value="P:aerobic respiration"/>
    <property type="evidence" value="ECO:0007669"/>
    <property type="project" value="InterPro"/>
</dbReference>
<protein>
    <submittedName>
        <fullName evidence="3">Cytochrome c oxidase subunit 1</fullName>
        <ecNumber evidence="3">1.9.3.1</ecNumber>
    </submittedName>
</protein>